<feature type="compositionally biased region" description="Polar residues" evidence="1">
    <location>
        <begin position="601"/>
        <end position="619"/>
    </location>
</feature>
<feature type="compositionally biased region" description="Low complexity" evidence="1">
    <location>
        <begin position="49"/>
        <end position="67"/>
    </location>
</feature>
<proteinExistence type="predicted"/>
<feature type="compositionally biased region" description="Polar residues" evidence="1">
    <location>
        <begin position="205"/>
        <end position="214"/>
    </location>
</feature>
<comment type="caution">
    <text evidence="3">The sequence shown here is derived from an EMBL/GenBank/DDBJ whole genome shotgun (WGS) entry which is preliminary data.</text>
</comment>
<organism evidence="3 4">
    <name type="scientific">Candida parapsilosis</name>
    <name type="common">Yeast</name>
    <dbReference type="NCBI Taxonomy" id="5480"/>
    <lineage>
        <taxon>Eukaryota</taxon>
        <taxon>Fungi</taxon>
        <taxon>Dikarya</taxon>
        <taxon>Ascomycota</taxon>
        <taxon>Saccharomycotina</taxon>
        <taxon>Pichiomycetes</taxon>
        <taxon>Debaryomycetaceae</taxon>
        <taxon>Candida/Lodderomyces clade</taxon>
        <taxon>Candida</taxon>
    </lineage>
</organism>
<dbReference type="AlphaFoldDB" id="A0A8X7TEZ9"/>
<evidence type="ECO:0000259" key="2">
    <source>
        <dbReference type="Pfam" id="PF25381"/>
    </source>
</evidence>
<dbReference type="EMBL" id="JABWAB010000001">
    <property type="protein sequence ID" value="KAF6059631.1"/>
    <property type="molecule type" value="Genomic_DNA"/>
</dbReference>
<feature type="region of interest" description="Disordered" evidence="1">
    <location>
        <begin position="1"/>
        <end position="110"/>
    </location>
</feature>
<feature type="compositionally biased region" description="Polar residues" evidence="1">
    <location>
        <begin position="93"/>
        <end position="104"/>
    </location>
</feature>
<feature type="compositionally biased region" description="Polar residues" evidence="1">
    <location>
        <begin position="226"/>
        <end position="236"/>
    </location>
</feature>
<feature type="region of interest" description="Disordered" evidence="1">
    <location>
        <begin position="556"/>
        <end position="645"/>
    </location>
</feature>
<feature type="compositionally biased region" description="Low complexity" evidence="1">
    <location>
        <begin position="1"/>
        <end position="18"/>
    </location>
</feature>
<feature type="region of interest" description="Disordered" evidence="1">
    <location>
        <begin position="205"/>
        <end position="245"/>
    </location>
</feature>
<feature type="domain" description="Skg3/CAF120-like PH-like" evidence="2">
    <location>
        <begin position="429"/>
        <end position="529"/>
    </location>
</feature>
<feature type="compositionally biased region" description="Low complexity" evidence="1">
    <location>
        <begin position="29"/>
        <end position="39"/>
    </location>
</feature>
<feature type="compositionally biased region" description="Polar residues" evidence="1">
    <location>
        <begin position="68"/>
        <end position="85"/>
    </location>
</feature>
<dbReference type="OrthoDB" id="5563754at2759"/>
<gene>
    <name evidence="3" type="ORF">FOB60_001213</name>
</gene>
<dbReference type="Proteomes" id="UP000590412">
    <property type="component" value="Unassembled WGS sequence"/>
</dbReference>
<sequence>MSFSSLLSSPKKLLNKSKGASSEKKFATNNQNQEEQQQQPLYNPKPRDTQQQGSTTTATSCSAPSAQYNGNIVSPQYITPKSPVSNRAPPPQIDTTGTTYTQPSPAALPRIRSPLSQSANFGDFTQESQQQQSQPNYQYGNPAQQQKPVQPIFALANSDNSSSSADSASTQNKLLPSKMNGSNTNAESTEVSSIYDQYSLNSPTYSQFPNQTSPRVRHSSKLSDAFSDTTINSPRRTLSEKARKTPSSFVRQSRLFSNDLSDIDSHSLNSITGQSLLLQNKSQTENLSPEFRPIVNLLNAQRLRTYCIGSFQVPVRMDNEQAWFEVDAKLTGNELAIWRPSDDEYTMEDGNDEFRPKYINLIDFRVEFLGDLQLRISQDYREDSSVLIRFHNELDFNKWISAISLSKFEYTKLNEAFTAVLLSSRGSKLSDIHVLLTHKKRFVEYEWCNIRLPEISTKWIKVYMVILPSDKHHLGRIEIYPSDKKMQKKHLIAYISDLTSLFNVYPEQSNLIDFNSIMSASGSIHVNKSYEYLFPYNNHEDKQSSPRKLIAKNYASMSRSGSNKSLSSLADNGNNATTNANNLQVPSTPKLNGGDSRSRSDSLNSTNSFFANSPTTATPLTRDRSISNASNSEKTKRFKPKSKTTTEFDLNRTNSTFFKKHAEDFASTNTMYIMPIPHPGVNAVETMVRNFIPIIDSFKLYGRPRHLASEKTNPDSMLFGLPSLPHYQYLSTRDAQDAFAEYFRLNMNQFEMEDILRDKILALMENRRHHHGKAYRGHGDVRKLYEGLDVNFDELTSPVLSGVESINGGGGADGDDNLSLNLGDPINLGSPRITSPLSV</sequence>
<name>A0A8X7TEZ9_CANPA</name>
<feature type="region of interest" description="Disordered" evidence="1">
    <location>
        <begin position="125"/>
        <end position="190"/>
    </location>
</feature>
<feature type="compositionally biased region" description="Low complexity" evidence="1">
    <location>
        <begin position="126"/>
        <end position="142"/>
    </location>
</feature>
<feature type="compositionally biased region" description="Low complexity" evidence="1">
    <location>
        <begin position="156"/>
        <end position="169"/>
    </location>
</feature>
<feature type="compositionally biased region" description="Low complexity" evidence="1">
    <location>
        <begin position="556"/>
        <end position="582"/>
    </location>
</feature>
<feature type="compositionally biased region" description="Polar residues" evidence="1">
    <location>
        <begin position="170"/>
        <end position="190"/>
    </location>
</feature>
<reference evidence="3" key="1">
    <citation type="submission" date="2020-03" db="EMBL/GenBank/DDBJ databases">
        <title>FDA dAtabase for Regulatory Grade micrObial Sequences (FDA-ARGOS): Supporting development and validation of Infectious Disease Dx tests.</title>
        <authorList>
            <person name="Campos J."/>
            <person name="Goldberg B."/>
            <person name="Tallon L."/>
            <person name="Sadzewicz L."/>
            <person name="Vavikolanu K."/>
            <person name="Mehta A."/>
            <person name="Aluvathingal J."/>
            <person name="Nadendla S."/>
            <person name="Nandy P."/>
            <person name="Geyer C."/>
            <person name="Yan Y."/>
            <person name="Sichtig H."/>
        </authorList>
    </citation>
    <scope>NUCLEOTIDE SEQUENCE [LARGE SCALE GENOMIC DNA]</scope>
    <source>
        <strain evidence="3">FDAARGOS_652</strain>
    </source>
</reference>
<dbReference type="InterPro" id="IPR058155">
    <property type="entry name" value="Skg3/CAF120-like_PH"/>
</dbReference>
<dbReference type="Pfam" id="PF25381">
    <property type="entry name" value="PH_26"/>
    <property type="match status" value="2"/>
</dbReference>
<evidence type="ECO:0000256" key="1">
    <source>
        <dbReference type="SAM" id="MobiDB-lite"/>
    </source>
</evidence>
<protein>
    <recommendedName>
        <fullName evidence="2">Skg3/CAF120-like PH-like domain-containing protein</fullName>
    </recommendedName>
</protein>
<feature type="domain" description="Skg3/CAF120-like PH-like" evidence="2">
    <location>
        <begin position="661"/>
        <end position="719"/>
    </location>
</feature>
<accession>A0A8X7TEZ9</accession>
<evidence type="ECO:0000313" key="4">
    <source>
        <dbReference type="Proteomes" id="UP000590412"/>
    </source>
</evidence>
<evidence type="ECO:0000313" key="3">
    <source>
        <dbReference type="EMBL" id="KAF6059631.1"/>
    </source>
</evidence>